<dbReference type="InterPro" id="IPR035965">
    <property type="entry name" value="PAS-like_dom_sf"/>
</dbReference>
<dbReference type="InterPro" id="IPR004358">
    <property type="entry name" value="Sig_transdc_His_kin-like_C"/>
</dbReference>
<dbReference type="CDD" id="cd00075">
    <property type="entry name" value="HATPase"/>
    <property type="match status" value="1"/>
</dbReference>
<dbReference type="GO" id="GO:0004673">
    <property type="term" value="F:protein histidine kinase activity"/>
    <property type="evidence" value="ECO:0007669"/>
    <property type="project" value="UniProtKB-EC"/>
</dbReference>
<dbReference type="HOGENOM" id="CLU_000445_114_58_2"/>
<evidence type="ECO:0000256" key="4">
    <source>
        <dbReference type="ARBA" id="ARBA00022679"/>
    </source>
</evidence>
<evidence type="ECO:0000256" key="3">
    <source>
        <dbReference type="ARBA" id="ARBA00022553"/>
    </source>
</evidence>
<dbReference type="InterPro" id="IPR005467">
    <property type="entry name" value="His_kinase_dom"/>
</dbReference>
<dbReference type="InterPro" id="IPR036890">
    <property type="entry name" value="HATPase_C_sf"/>
</dbReference>
<dbReference type="Pfam" id="PF13426">
    <property type="entry name" value="PAS_9"/>
    <property type="match status" value="1"/>
</dbReference>
<dbReference type="InterPro" id="IPR052162">
    <property type="entry name" value="Sensor_kinase/Photoreceptor"/>
</dbReference>
<evidence type="ECO:0000259" key="8">
    <source>
        <dbReference type="PROSITE" id="PS50109"/>
    </source>
</evidence>
<dbReference type="EC" id="2.7.13.3" evidence="2"/>
<dbReference type="EMBL" id="CP003167">
    <property type="protein sequence ID" value="AGB03053.1"/>
    <property type="molecule type" value="Genomic_DNA"/>
</dbReference>
<dbReference type="SUPFAM" id="SSF55785">
    <property type="entry name" value="PYP-like sensor domain (PAS domain)"/>
    <property type="match status" value="2"/>
</dbReference>
<dbReference type="InterPro" id="IPR000700">
    <property type="entry name" value="PAS-assoc_C"/>
</dbReference>
<feature type="region of interest" description="Disordered" evidence="7">
    <location>
        <begin position="531"/>
        <end position="562"/>
    </location>
</feature>
<dbReference type="KEGG" id="mfo:Metfor_2040"/>
<dbReference type="CDD" id="cd00130">
    <property type="entry name" value="PAS"/>
    <property type="match status" value="2"/>
</dbReference>
<keyword evidence="6" id="KW-0175">Coiled coil</keyword>
<reference evidence="11 12" key="2">
    <citation type="journal article" date="2014" name="Genome Announc.">
        <title>Complete Genome Sequence of Methanoregula formicica SMSPT, a Mesophilic Hydrogenotrophic Methanogen Isolated from a Methanogenic Upflow Anaerobic Sludge Blanket Reactor.</title>
        <authorList>
            <person name="Yamamoto K."/>
            <person name="Tamaki H."/>
            <person name="Cadillo-Quiroz H."/>
            <person name="Imachi H."/>
            <person name="Kyrpides N."/>
            <person name="Woyke T."/>
            <person name="Goodwin L."/>
            <person name="Zinder S.H."/>
            <person name="Kamagata Y."/>
            <person name="Liu W.T."/>
        </authorList>
    </citation>
    <scope>NUCLEOTIDE SEQUENCE [LARGE SCALE GENOMIC DNA]</scope>
    <source>
        <strain evidence="12">DSM 22288 / NBRC 105244 / SMSP</strain>
    </source>
</reference>
<keyword evidence="4" id="KW-0808">Transferase</keyword>
<gene>
    <name evidence="11" type="ordered locus">Metfor_2040</name>
</gene>
<evidence type="ECO:0000256" key="2">
    <source>
        <dbReference type="ARBA" id="ARBA00012438"/>
    </source>
</evidence>
<dbReference type="PROSITE" id="PS50109">
    <property type="entry name" value="HIS_KIN"/>
    <property type="match status" value="1"/>
</dbReference>
<accession>L0HIA9</accession>
<dbReference type="eggNOG" id="arCOG03931">
    <property type="taxonomic scope" value="Archaea"/>
</dbReference>
<dbReference type="InParanoid" id="L0HIA9"/>
<dbReference type="eggNOG" id="arCOG02348">
    <property type="taxonomic scope" value="Archaea"/>
</dbReference>
<reference evidence="12" key="1">
    <citation type="submission" date="2011-12" db="EMBL/GenBank/DDBJ databases">
        <title>Complete sequence of Methanoregula formicicum SMSP.</title>
        <authorList>
            <person name="Lucas S."/>
            <person name="Han J."/>
            <person name="Lapidus A."/>
            <person name="Cheng J.-F."/>
            <person name="Goodwin L."/>
            <person name="Pitluck S."/>
            <person name="Peters L."/>
            <person name="Ovchinnikova G."/>
            <person name="Teshima H."/>
            <person name="Detter J.C."/>
            <person name="Han C."/>
            <person name="Tapia R."/>
            <person name="Land M."/>
            <person name="Hauser L."/>
            <person name="Kyrpides N."/>
            <person name="Ivanova N."/>
            <person name="Pagani I."/>
            <person name="Imachi H."/>
            <person name="Tamaki H."/>
            <person name="Sekiguchi Y."/>
            <person name="Kamagata Y."/>
            <person name="Cadillo-Quiroz H."/>
            <person name="Zinder S."/>
            <person name="Liu W.-T."/>
            <person name="Woyke T."/>
        </authorList>
    </citation>
    <scope>NUCLEOTIDE SEQUENCE [LARGE SCALE GENOMIC DNA]</scope>
    <source>
        <strain evidence="12">DSM 22288 / NBRC 105244 / SMSP</strain>
    </source>
</reference>
<evidence type="ECO:0000256" key="1">
    <source>
        <dbReference type="ARBA" id="ARBA00000085"/>
    </source>
</evidence>
<dbReference type="STRING" id="593750.Metfor_2040"/>
<dbReference type="Pfam" id="PF08448">
    <property type="entry name" value="PAS_4"/>
    <property type="match status" value="1"/>
</dbReference>
<dbReference type="InterPro" id="IPR003594">
    <property type="entry name" value="HATPase_dom"/>
</dbReference>
<dbReference type="eggNOG" id="arCOG06193">
    <property type="taxonomic scope" value="Archaea"/>
</dbReference>
<keyword evidence="3" id="KW-0597">Phosphoprotein</keyword>
<name>L0HIA9_METFS</name>
<sequence>MEPVNEQTRIRNLLRDNPKGLTIEDVSKKLSLNRATAAKYLNSMMISGQAELRELGRAKVFYLSQRLPLTNLLSLSSDFILILDRELFIQEVNDPFLSFFHVTKDELKGIRIDHSALAQYFPEDFVDSLTKAVEGTELSSEVHLHIDNDDRYFKIKLIPLVFENGSHAVGILLEDITEMKQYQLELEERIKERTKNLEIEIERHKRTEKALRENDAVLKSMLNATPVGVGLLVDRVIQKVNNSMCDLTGYTKAELTGQSVRILYPDDEEYHRINQELYNKAGQKNVRIVESRILRKDGSVIDVIINLSPFNPDDSSSGVTATIVDITERKRAADALRQASNQVALLTSVTRHDILNKITLLRGYIGRMKQLETSDALQEILKKEDEIADTIANLITFTRDYKDIGIKPPDWISVEETSRRMKETANLGQVALHLPDDDYTVFADPLIEKVFYNLFDNSLRHGGNVTEIRISTVENADRLIILYEDNGIGIPENEKEIIFERDMGKNTGLGLFLAREILAITGITITETGEPGNGARFEMHIPKGSYSRTGTASKKNKKTRKS</sequence>
<evidence type="ECO:0000256" key="7">
    <source>
        <dbReference type="SAM" id="MobiDB-lite"/>
    </source>
</evidence>
<protein>
    <recommendedName>
        <fullName evidence="2">histidine kinase</fullName>
        <ecNumber evidence="2">2.7.13.3</ecNumber>
    </recommendedName>
</protein>
<dbReference type="AlphaFoldDB" id="L0HIA9"/>
<dbReference type="PRINTS" id="PR00344">
    <property type="entry name" value="BCTRLSENSOR"/>
</dbReference>
<feature type="coiled-coil region" evidence="6">
    <location>
        <begin position="187"/>
        <end position="214"/>
    </location>
</feature>
<evidence type="ECO:0000259" key="10">
    <source>
        <dbReference type="PROSITE" id="PS50113"/>
    </source>
</evidence>
<evidence type="ECO:0000313" key="12">
    <source>
        <dbReference type="Proteomes" id="UP000010824"/>
    </source>
</evidence>
<dbReference type="SUPFAM" id="SSF55874">
    <property type="entry name" value="ATPase domain of HSP90 chaperone/DNA topoisomerase II/histidine kinase"/>
    <property type="match status" value="1"/>
</dbReference>
<feature type="domain" description="Histidine kinase" evidence="8">
    <location>
        <begin position="349"/>
        <end position="545"/>
    </location>
</feature>
<feature type="domain" description="PAC" evidence="10">
    <location>
        <begin position="287"/>
        <end position="338"/>
    </location>
</feature>
<dbReference type="NCBIfam" id="TIGR00229">
    <property type="entry name" value="sensory_box"/>
    <property type="match status" value="1"/>
</dbReference>
<dbReference type="PROSITE" id="PS50113">
    <property type="entry name" value="PAC"/>
    <property type="match status" value="1"/>
</dbReference>
<keyword evidence="12" id="KW-1185">Reference proteome</keyword>
<dbReference type="Gene3D" id="3.30.565.10">
    <property type="entry name" value="Histidine kinase-like ATPase, C-terminal domain"/>
    <property type="match status" value="1"/>
</dbReference>
<dbReference type="PROSITE" id="PS50112">
    <property type="entry name" value="PAS"/>
    <property type="match status" value="1"/>
</dbReference>
<keyword evidence="5" id="KW-0418">Kinase</keyword>
<proteinExistence type="predicted"/>
<dbReference type="Pfam" id="PF02518">
    <property type="entry name" value="HATPase_c"/>
    <property type="match status" value="1"/>
</dbReference>
<dbReference type="InterPro" id="IPR000014">
    <property type="entry name" value="PAS"/>
</dbReference>
<dbReference type="Proteomes" id="UP000010824">
    <property type="component" value="Chromosome"/>
</dbReference>
<feature type="domain" description="PAS" evidence="9">
    <location>
        <begin position="240"/>
        <end position="269"/>
    </location>
</feature>
<evidence type="ECO:0000313" key="11">
    <source>
        <dbReference type="EMBL" id="AGB03053.1"/>
    </source>
</evidence>
<comment type="catalytic activity">
    <reaction evidence="1">
        <text>ATP + protein L-histidine = ADP + protein N-phospho-L-histidine.</text>
        <dbReference type="EC" id="2.7.13.3"/>
    </reaction>
</comment>
<dbReference type="SMART" id="SM00387">
    <property type="entry name" value="HATPase_c"/>
    <property type="match status" value="1"/>
</dbReference>
<dbReference type="Gene3D" id="3.30.450.20">
    <property type="entry name" value="PAS domain"/>
    <property type="match status" value="2"/>
</dbReference>
<evidence type="ECO:0000256" key="5">
    <source>
        <dbReference type="ARBA" id="ARBA00022777"/>
    </source>
</evidence>
<evidence type="ECO:0000256" key="6">
    <source>
        <dbReference type="SAM" id="Coils"/>
    </source>
</evidence>
<organism evidence="11 12">
    <name type="scientific">Methanoregula formicica (strain DSM 22288 / NBRC 105244 / SMSP)</name>
    <dbReference type="NCBI Taxonomy" id="593750"/>
    <lineage>
        <taxon>Archaea</taxon>
        <taxon>Methanobacteriati</taxon>
        <taxon>Methanobacteriota</taxon>
        <taxon>Stenosarchaea group</taxon>
        <taxon>Methanomicrobia</taxon>
        <taxon>Methanomicrobiales</taxon>
        <taxon>Methanoregulaceae</taxon>
        <taxon>Methanoregula</taxon>
    </lineage>
</organism>
<evidence type="ECO:0000259" key="9">
    <source>
        <dbReference type="PROSITE" id="PS50112"/>
    </source>
</evidence>
<dbReference type="PANTHER" id="PTHR43304">
    <property type="entry name" value="PHYTOCHROME-LIKE PROTEIN CPH1"/>
    <property type="match status" value="1"/>
</dbReference>
<dbReference type="InterPro" id="IPR013656">
    <property type="entry name" value="PAS_4"/>
</dbReference>
<dbReference type="PANTHER" id="PTHR43304:SF1">
    <property type="entry name" value="PAC DOMAIN-CONTAINING PROTEIN"/>
    <property type="match status" value="1"/>
</dbReference>
<dbReference type="SMART" id="SM00091">
    <property type="entry name" value="PAS"/>
    <property type="match status" value="2"/>
</dbReference>